<evidence type="ECO:0000256" key="1">
    <source>
        <dbReference type="ARBA" id="ARBA00004141"/>
    </source>
</evidence>
<evidence type="ECO:0000313" key="9">
    <source>
        <dbReference type="Proteomes" id="UP001634394"/>
    </source>
</evidence>
<dbReference type="PANTHER" id="PTHR13285">
    <property type="entry name" value="ACYLTRANSFERASE"/>
    <property type="match status" value="1"/>
</dbReference>
<feature type="transmembrane region" description="Helical" evidence="7">
    <location>
        <begin position="106"/>
        <end position="125"/>
    </location>
</feature>
<dbReference type="InterPro" id="IPR051085">
    <property type="entry name" value="MB_O-acyltransferase"/>
</dbReference>
<evidence type="ECO:0008006" key="10">
    <source>
        <dbReference type="Google" id="ProtNLM"/>
    </source>
</evidence>
<keyword evidence="9" id="KW-1185">Reference proteome</keyword>
<feature type="transmembrane region" description="Helical" evidence="7">
    <location>
        <begin position="283"/>
        <end position="304"/>
    </location>
</feature>
<feature type="region of interest" description="Disordered" evidence="6">
    <location>
        <begin position="241"/>
        <end position="265"/>
    </location>
</feature>
<accession>A0ABD3WFY0</accession>
<comment type="caution">
    <text evidence="8">The sequence shown here is derived from an EMBL/GenBank/DDBJ whole genome shotgun (WGS) entry which is preliminary data.</text>
</comment>
<dbReference type="PANTHER" id="PTHR13285:SF18">
    <property type="entry name" value="PROTEIN-CYSTEINE N-PALMITOYLTRANSFERASE RASP"/>
    <property type="match status" value="1"/>
</dbReference>
<feature type="transmembrane region" description="Helical" evidence="7">
    <location>
        <begin position="24"/>
        <end position="42"/>
    </location>
</feature>
<evidence type="ECO:0000256" key="4">
    <source>
        <dbReference type="ARBA" id="ARBA00023136"/>
    </source>
</evidence>
<feature type="transmembrane region" description="Helical" evidence="7">
    <location>
        <begin position="506"/>
        <end position="528"/>
    </location>
</feature>
<dbReference type="InterPro" id="IPR004299">
    <property type="entry name" value="MBOAT_fam"/>
</dbReference>
<protein>
    <recommendedName>
        <fullName evidence="10">Protein-cysteine N-palmitoyltransferase Rasp</fullName>
    </recommendedName>
</protein>
<dbReference type="Pfam" id="PF03062">
    <property type="entry name" value="MBOAT"/>
    <property type="match status" value="1"/>
</dbReference>
<proteinExistence type="inferred from homology"/>
<evidence type="ECO:0000256" key="7">
    <source>
        <dbReference type="SAM" id="Phobius"/>
    </source>
</evidence>
<feature type="transmembrane region" description="Helical" evidence="7">
    <location>
        <begin position="324"/>
        <end position="346"/>
    </location>
</feature>
<sequence length="604" mass="70518">MGDKKNESVSRRASRCVIPAPERYFYALMTVGVVFYVCYCVYRDSIKYDGILNTYEFVPGWPLLGREKDISNFEWHFWYGMFWRLWPWYLAHVVLSRVVDQNAKQLKTFAFLSLSLVSICTIMGWKPVLLILGHCVIMYLSTFMGSCVGVWSVSLALLTTINVEVTIKLLKSLVEHDEEDFYLMIFTVALSNIRCTSFCIEKCWGQRDVADQRQTDTKTYKHHDSKVQHELGQKTLIQDETHRKAQTDDDRKKTDERDKRGEGENLANDTNTTICLNFSFMDLLVYIYYLPLFFTGPILTYNLFKKQFNSLEVPLPWTRVISHGVFVIRMIFWAFFNEFILHWFYFSALQNNVIVIKSVSLWTLTGIGYCQGQFFMNKYVVMFGFPAAFARIDGFDPPPGPRCISYIYLYSNMWKYFDHGLYSFMKRYIYIPIGGSHAGRLRQFVGSVMCFLYIFYWHGAEYYIFLWTILNFAGVFLEVLGGIISESPLVKKFETEKLSPATVQRIHALLAVPVFLTSCFSIFCFFGGRAVGYIFFYRLIIEGRNFSSFKLYYSIRIFLWLICLEKNLRVFQMTVDLVKNKEPSCCCATLRHGSAAMIRISVMH</sequence>
<dbReference type="Proteomes" id="UP001634394">
    <property type="component" value="Unassembled WGS sequence"/>
</dbReference>
<keyword evidence="2 7" id="KW-0812">Transmembrane</keyword>
<dbReference type="AlphaFoldDB" id="A0ABD3WFY0"/>
<feature type="transmembrane region" description="Helical" evidence="7">
    <location>
        <begin position="441"/>
        <end position="458"/>
    </location>
</feature>
<evidence type="ECO:0000256" key="3">
    <source>
        <dbReference type="ARBA" id="ARBA00022989"/>
    </source>
</evidence>
<organism evidence="8 9">
    <name type="scientific">Sinanodonta woodiana</name>
    <name type="common">Chinese pond mussel</name>
    <name type="synonym">Anodonta woodiana</name>
    <dbReference type="NCBI Taxonomy" id="1069815"/>
    <lineage>
        <taxon>Eukaryota</taxon>
        <taxon>Metazoa</taxon>
        <taxon>Spiralia</taxon>
        <taxon>Lophotrochozoa</taxon>
        <taxon>Mollusca</taxon>
        <taxon>Bivalvia</taxon>
        <taxon>Autobranchia</taxon>
        <taxon>Heteroconchia</taxon>
        <taxon>Palaeoheterodonta</taxon>
        <taxon>Unionida</taxon>
        <taxon>Unionoidea</taxon>
        <taxon>Unionidae</taxon>
        <taxon>Unioninae</taxon>
        <taxon>Sinanodonta</taxon>
    </lineage>
</organism>
<feature type="transmembrane region" description="Helical" evidence="7">
    <location>
        <begin position="131"/>
        <end position="158"/>
    </location>
</feature>
<name>A0ABD3WFY0_SINWO</name>
<reference evidence="8 9" key="1">
    <citation type="submission" date="2024-11" db="EMBL/GenBank/DDBJ databases">
        <title>Chromosome-level genome assembly of the freshwater bivalve Anodonta woodiana.</title>
        <authorList>
            <person name="Chen X."/>
        </authorList>
    </citation>
    <scope>NUCLEOTIDE SEQUENCE [LARGE SCALE GENOMIC DNA]</scope>
    <source>
        <strain evidence="8">MN2024</strain>
        <tissue evidence="8">Gills</tissue>
    </source>
</reference>
<feature type="compositionally biased region" description="Basic and acidic residues" evidence="6">
    <location>
        <begin position="241"/>
        <end position="263"/>
    </location>
</feature>
<dbReference type="GO" id="GO:0016020">
    <property type="term" value="C:membrane"/>
    <property type="evidence" value="ECO:0007669"/>
    <property type="project" value="UniProtKB-SubCell"/>
</dbReference>
<comment type="similarity">
    <text evidence="5">Belongs to the membrane-bound acyltransferase family. HHAT subfamily.</text>
</comment>
<evidence type="ECO:0000256" key="5">
    <source>
        <dbReference type="ARBA" id="ARBA00038268"/>
    </source>
</evidence>
<evidence type="ECO:0000313" key="8">
    <source>
        <dbReference type="EMBL" id="KAL3872849.1"/>
    </source>
</evidence>
<feature type="transmembrane region" description="Helical" evidence="7">
    <location>
        <begin position="464"/>
        <end position="485"/>
    </location>
</feature>
<dbReference type="EMBL" id="JBJQND010000006">
    <property type="protein sequence ID" value="KAL3872849.1"/>
    <property type="molecule type" value="Genomic_DNA"/>
</dbReference>
<comment type="subcellular location">
    <subcellularLocation>
        <location evidence="1">Membrane</location>
        <topology evidence="1">Multi-pass membrane protein</topology>
    </subcellularLocation>
</comment>
<gene>
    <name evidence="8" type="ORF">ACJMK2_036036</name>
</gene>
<evidence type="ECO:0000256" key="6">
    <source>
        <dbReference type="SAM" id="MobiDB-lite"/>
    </source>
</evidence>
<evidence type="ECO:0000256" key="2">
    <source>
        <dbReference type="ARBA" id="ARBA00022692"/>
    </source>
</evidence>
<keyword evidence="4 7" id="KW-0472">Membrane</keyword>
<keyword evidence="3 7" id="KW-1133">Transmembrane helix</keyword>